<gene>
    <name evidence="8" type="ORF">GCM10023205_44420</name>
</gene>
<organism evidence="8 9">
    <name type="scientific">Yinghuangia aomiensis</name>
    <dbReference type="NCBI Taxonomy" id="676205"/>
    <lineage>
        <taxon>Bacteria</taxon>
        <taxon>Bacillati</taxon>
        <taxon>Actinomycetota</taxon>
        <taxon>Actinomycetes</taxon>
        <taxon>Kitasatosporales</taxon>
        <taxon>Streptomycetaceae</taxon>
        <taxon>Yinghuangia</taxon>
    </lineage>
</organism>
<dbReference type="PROSITE" id="PS50850">
    <property type="entry name" value="MFS"/>
    <property type="match status" value="1"/>
</dbReference>
<dbReference type="InterPro" id="IPR036259">
    <property type="entry name" value="MFS_trans_sf"/>
</dbReference>
<keyword evidence="5 6" id="KW-0472">Membrane</keyword>
<feature type="transmembrane region" description="Helical" evidence="6">
    <location>
        <begin position="354"/>
        <end position="374"/>
    </location>
</feature>
<dbReference type="InterPro" id="IPR052425">
    <property type="entry name" value="Uncharacterized_MFS-type"/>
</dbReference>
<feature type="transmembrane region" description="Helical" evidence="6">
    <location>
        <begin position="264"/>
        <end position="281"/>
    </location>
</feature>
<dbReference type="InterPro" id="IPR020846">
    <property type="entry name" value="MFS_dom"/>
</dbReference>
<keyword evidence="9" id="KW-1185">Reference proteome</keyword>
<dbReference type="Proteomes" id="UP001500466">
    <property type="component" value="Unassembled WGS sequence"/>
</dbReference>
<dbReference type="InterPro" id="IPR005829">
    <property type="entry name" value="Sugar_transporter_CS"/>
</dbReference>
<accession>A0ABP9HL13</accession>
<dbReference type="Gene3D" id="1.20.1250.20">
    <property type="entry name" value="MFS general substrate transporter like domains"/>
    <property type="match status" value="1"/>
</dbReference>
<sequence>MTAPRTQTDAKPALPLTTTWRSFPAPLRFLTVNQFTINAGFYMLMPYLAAHLAGPLGLAGWAVGFVLGVRNLSQQGLFLLGGALADRYGRKPMIVAGCLLRTAGFVLLAVATSLPALVVASAATGFAGALFNPAVRATVADQAGDRRVEAFSVFNLFYQAGMFAGPLIGLALLAFDFRWVAAGSALLFGVLSVCQILLLPCDAKPAAGHAGVLASWREVFANRRFLAFSAAMTGTYVLSFQVYLALPLQAERAFGDAGDTATTALFAVSALTGVLAQGRLTAYARARWSPGRAIAHGAALMGAAFVPLLLSGGLAALLATTALLAAGSALAYPFEMDTVVRLSGDRLVATHYGLYNTVCGIGITVGTIGTGALWDASARAGLTALPWLLMAATGLGCAVCVAALDRSGRLRLAHSPG</sequence>
<name>A0ABP9HL13_9ACTN</name>
<dbReference type="Pfam" id="PF07690">
    <property type="entry name" value="MFS_1"/>
    <property type="match status" value="1"/>
</dbReference>
<evidence type="ECO:0000256" key="5">
    <source>
        <dbReference type="ARBA" id="ARBA00023136"/>
    </source>
</evidence>
<evidence type="ECO:0000259" key="7">
    <source>
        <dbReference type="PROSITE" id="PS50850"/>
    </source>
</evidence>
<dbReference type="PANTHER" id="PTHR42688">
    <property type="entry name" value="CONSERVED PROTEIN"/>
    <property type="match status" value="1"/>
</dbReference>
<feature type="transmembrane region" description="Helical" evidence="6">
    <location>
        <begin position="117"/>
        <end position="135"/>
    </location>
</feature>
<comment type="subcellular location">
    <subcellularLocation>
        <location evidence="1">Cell membrane</location>
        <topology evidence="1">Multi-pass membrane protein</topology>
    </subcellularLocation>
</comment>
<evidence type="ECO:0000256" key="4">
    <source>
        <dbReference type="ARBA" id="ARBA00022989"/>
    </source>
</evidence>
<feature type="domain" description="Major facilitator superfamily (MFS) profile" evidence="7">
    <location>
        <begin position="26"/>
        <end position="409"/>
    </location>
</feature>
<evidence type="ECO:0000256" key="1">
    <source>
        <dbReference type="ARBA" id="ARBA00004651"/>
    </source>
</evidence>
<dbReference type="EMBL" id="BAABHS010000015">
    <property type="protein sequence ID" value="GAA4973151.1"/>
    <property type="molecule type" value="Genomic_DNA"/>
</dbReference>
<evidence type="ECO:0000313" key="9">
    <source>
        <dbReference type="Proteomes" id="UP001500466"/>
    </source>
</evidence>
<dbReference type="PROSITE" id="PS00216">
    <property type="entry name" value="SUGAR_TRANSPORT_1"/>
    <property type="match status" value="1"/>
</dbReference>
<feature type="transmembrane region" description="Helical" evidence="6">
    <location>
        <begin position="48"/>
        <end position="72"/>
    </location>
</feature>
<protein>
    <submittedName>
        <fullName evidence="8">MFS transporter</fullName>
    </submittedName>
</protein>
<dbReference type="PANTHER" id="PTHR42688:SF1">
    <property type="entry name" value="BLR5212 PROTEIN"/>
    <property type="match status" value="1"/>
</dbReference>
<feature type="transmembrane region" description="Helical" evidence="6">
    <location>
        <begin position="225"/>
        <end position="244"/>
    </location>
</feature>
<feature type="transmembrane region" description="Helical" evidence="6">
    <location>
        <begin position="181"/>
        <end position="199"/>
    </location>
</feature>
<dbReference type="InterPro" id="IPR011701">
    <property type="entry name" value="MFS"/>
</dbReference>
<feature type="transmembrane region" description="Helical" evidence="6">
    <location>
        <begin position="386"/>
        <end position="404"/>
    </location>
</feature>
<evidence type="ECO:0000256" key="3">
    <source>
        <dbReference type="ARBA" id="ARBA00022692"/>
    </source>
</evidence>
<keyword evidence="2" id="KW-1003">Cell membrane</keyword>
<reference evidence="9" key="1">
    <citation type="journal article" date="2019" name="Int. J. Syst. Evol. Microbiol.">
        <title>The Global Catalogue of Microorganisms (GCM) 10K type strain sequencing project: providing services to taxonomists for standard genome sequencing and annotation.</title>
        <authorList>
            <consortium name="The Broad Institute Genomics Platform"/>
            <consortium name="The Broad Institute Genome Sequencing Center for Infectious Disease"/>
            <person name="Wu L."/>
            <person name="Ma J."/>
        </authorList>
    </citation>
    <scope>NUCLEOTIDE SEQUENCE [LARGE SCALE GENOMIC DNA]</scope>
    <source>
        <strain evidence="9">JCM 17986</strain>
    </source>
</reference>
<comment type="caution">
    <text evidence="8">The sequence shown here is derived from an EMBL/GenBank/DDBJ whole genome shotgun (WGS) entry which is preliminary data.</text>
</comment>
<evidence type="ECO:0000256" key="2">
    <source>
        <dbReference type="ARBA" id="ARBA00022475"/>
    </source>
</evidence>
<evidence type="ECO:0000313" key="8">
    <source>
        <dbReference type="EMBL" id="GAA4973151.1"/>
    </source>
</evidence>
<keyword evidence="4 6" id="KW-1133">Transmembrane helix</keyword>
<proteinExistence type="predicted"/>
<dbReference type="SUPFAM" id="SSF103473">
    <property type="entry name" value="MFS general substrate transporter"/>
    <property type="match status" value="1"/>
</dbReference>
<feature type="transmembrane region" description="Helical" evidence="6">
    <location>
        <begin position="156"/>
        <end position="175"/>
    </location>
</feature>
<keyword evidence="3 6" id="KW-0812">Transmembrane</keyword>
<dbReference type="RefSeq" id="WP_345677358.1">
    <property type="nucleotide sequence ID" value="NZ_BAABHS010000015.1"/>
</dbReference>
<evidence type="ECO:0000256" key="6">
    <source>
        <dbReference type="SAM" id="Phobius"/>
    </source>
</evidence>